<dbReference type="VEuPathDB" id="TriTrypDB:TM35_000054630"/>
<evidence type="ECO:0000313" key="3">
    <source>
        <dbReference type="EMBL" id="ORC91867.1"/>
    </source>
</evidence>
<feature type="transmembrane region" description="Helical" evidence="2">
    <location>
        <begin position="101"/>
        <end position="119"/>
    </location>
</feature>
<feature type="region of interest" description="Disordered" evidence="1">
    <location>
        <begin position="1"/>
        <end position="24"/>
    </location>
</feature>
<evidence type="ECO:0000313" key="4">
    <source>
        <dbReference type="Proteomes" id="UP000192257"/>
    </source>
</evidence>
<gene>
    <name evidence="3" type="ORF">TM35_000054630</name>
</gene>
<dbReference type="SUPFAM" id="SSF58038">
    <property type="entry name" value="SNARE fusion complex"/>
    <property type="match status" value="1"/>
</dbReference>
<feature type="compositionally biased region" description="Polar residues" evidence="1">
    <location>
        <begin position="1"/>
        <end position="12"/>
    </location>
</feature>
<reference evidence="3 4" key="1">
    <citation type="submission" date="2017-03" db="EMBL/GenBank/DDBJ databases">
        <title>An alternative strategy for trypanosome survival in the mammalian bloodstream revealed through genome and transcriptome analysis of the ubiquitous bovine parasite Trypanosoma (Megatrypanum) theileri.</title>
        <authorList>
            <person name="Kelly S."/>
            <person name="Ivens A."/>
            <person name="Mott A."/>
            <person name="O'Neill E."/>
            <person name="Emms D."/>
            <person name="Macleod O."/>
            <person name="Voorheis P."/>
            <person name="Matthews J."/>
            <person name="Matthews K."/>
            <person name="Carrington M."/>
        </authorList>
    </citation>
    <scope>NUCLEOTIDE SEQUENCE [LARGE SCALE GENOMIC DNA]</scope>
    <source>
        <strain evidence="3">Edinburgh</strain>
    </source>
</reference>
<organism evidence="3 4">
    <name type="scientific">Trypanosoma theileri</name>
    <dbReference type="NCBI Taxonomy" id="67003"/>
    <lineage>
        <taxon>Eukaryota</taxon>
        <taxon>Discoba</taxon>
        <taxon>Euglenozoa</taxon>
        <taxon>Kinetoplastea</taxon>
        <taxon>Metakinetoplastina</taxon>
        <taxon>Trypanosomatida</taxon>
        <taxon>Trypanosomatidae</taxon>
        <taxon>Trypanosoma</taxon>
    </lineage>
</organism>
<keyword evidence="4" id="KW-1185">Reference proteome</keyword>
<sequence>MKMRSSLYNTYNPEKRDEEGNNVNNSHFEDEIIRENEAILSALGNTVSRMKASAGVLRNEAGDHNRLLDTLSGAFSRASGGVGRSVQRIEGVMNRYGWRHTLLIGLMVFMTIYGVYHILRR</sequence>
<dbReference type="RefSeq" id="XP_028885933.1">
    <property type="nucleotide sequence ID" value="XM_029023118.1"/>
</dbReference>
<accession>A0A1X0P4K2</accession>
<evidence type="ECO:0000256" key="2">
    <source>
        <dbReference type="SAM" id="Phobius"/>
    </source>
</evidence>
<dbReference type="EMBL" id="NBCO01000005">
    <property type="protein sequence ID" value="ORC91867.1"/>
    <property type="molecule type" value="Genomic_DNA"/>
</dbReference>
<dbReference type="AlphaFoldDB" id="A0A1X0P4K2"/>
<dbReference type="Gene3D" id="1.20.5.110">
    <property type="match status" value="1"/>
</dbReference>
<keyword evidence="2" id="KW-0812">Transmembrane</keyword>
<evidence type="ECO:0000256" key="1">
    <source>
        <dbReference type="SAM" id="MobiDB-lite"/>
    </source>
</evidence>
<dbReference type="STRING" id="67003.A0A1X0P4K2"/>
<proteinExistence type="predicted"/>
<keyword evidence="2" id="KW-1133">Transmembrane helix</keyword>
<name>A0A1X0P4K2_9TRYP</name>
<dbReference type="GeneID" id="39982898"/>
<comment type="caution">
    <text evidence="3">The sequence shown here is derived from an EMBL/GenBank/DDBJ whole genome shotgun (WGS) entry which is preliminary data.</text>
</comment>
<keyword evidence="2" id="KW-0472">Membrane</keyword>
<dbReference type="Proteomes" id="UP000192257">
    <property type="component" value="Unassembled WGS sequence"/>
</dbReference>
<dbReference type="OrthoDB" id="261831at2759"/>
<protein>
    <submittedName>
        <fullName evidence="3">Putative Qc-SNARE protein</fullName>
    </submittedName>
</protein>